<dbReference type="Proteomes" id="UP000559027">
    <property type="component" value="Unassembled WGS sequence"/>
</dbReference>
<keyword evidence="3" id="KW-1185">Reference proteome</keyword>
<feature type="transmembrane region" description="Helical" evidence="1">
    <location>
        <begin position="140"/>
        <end position="157"/>
    </location>
</feature>
<keyword evidence="1" id="KW-0812">Transmembrane</keyword>
<sequence length="492" mass="56196">MSPSAPLSAFHFDSSRSRLFQHEEMQCSSAASRSIKHLATSNPFLLTMLFPLLLLAAFRAASTAPTLTTAGISNDHGTSFTILGRETALPSCVDPGRYRTMQEIVWHCIATIFACTWVAFHPNVPDPRFSRWKRIWRNGLYLTLALIAPEFVTIRALKQCIGAGQHRDKYNKKYCAISPLPRTRLQRFKNWLIEERPGWRGDEGGYLEGRREEDRRDGKLYEPARPTKSIHWTLTHGFLLEMGGLVAYTLDTPDFKGSQGTITDVDQLSAPFNVPQKYINDRSKRDNLTKFIAALQTSWFIVQCIARWITYLPVTQLEVVTLAFAFLNIITYALWWKKPQKMNVAFYVRVDEIHEDAFQSSEGINPFYSTVDQLSLRASVMALCFIAIPFGVIHLIPIWLSTFPTPRRKLLWMISSIWITTEPAILACLRRLEEWGGFPEGKNIRLGTTIVTRVMFGCARVILLFLAFASLRNLPAEVFYNVDWDSFIPRVT</sequence>
<proteinExistence type="predicted"/>
<dbReference type="PANTHER" id="PTHR35043">
    <property type="entry name" value="TRANSCRIPTION FACTOR DOMAIN-CONTAINING PROTEIN"/>
    <property type="match status" value="1"/>
</dbReference>
<feature type="transmembrane region" description="Helical" evidence="1">
    <location>
        <begin position="378"/>
        <end position="398"/>
    </location>
</feature>
<dbReference type="EMBL" id="JAACJO010000013">
    <property type="protein sequence ID" value="KAF5351236.1"/>
    <property type="molecule type" value="Genomic_DNA"/>
</dbReference>
<name>A0A8H5FW13_9AGAR</name>
<gene>
    <name evidence="2" type="ORF">D9756_008306</name>
</gene>
<feature type="transmembrane region" description="Helical" evidence="1">
    <location>
        <begin position="291"/>
        <end position="309"/>
    </location>
</feature>
<dbReference type="PANTHER" id="PTHR35043:SF7">
    <property type="entry name" value="TRANSCRIPTION FACTOR DOMAIN-CONTAINING PROTEIN"/>
    <property type="match status" value="1"/>
</dbReference>
<protein>
    <submittedName>
        <fullName evidence="2">Uncharacterized protein</fullName>
    </submittedName>
</protein>
<feature type="transmembrane region" description="Helical" evidence="1">
    <location>
        <begin position="450"/>
        <end position="471"/>
    </location>
</feature>
<feature type="transmembrane region" description="Helical" evidence="1">
    <location>
        <begin position="410"/>
        <end position="429"/>
    </location>
</feature>
<feature type="transmembrane region" description="Helical" evidence="1">
    <location>
        <begin position="315"/>
        <end position="335"/>
    </location>
</feature>
<feature type="transmembrane region" description="Helical" evidence="1">
    <location>
        <begin position="44"/>
        <end position="61"/>
    </location>
</feature>
<dbReference type="OrthoDB" id="9451547at2759"/>
<evidence type="ECO:0000256" key="1">
    <source>
        <dbReference type="SAM" id="Phobius"/>
    </source>
</evidence>
<accession>A0A8H5FW13</accession>
<keyword evidence="1" id="KW-1133">Transmembrane helix</keyword>
<dbReference type="AlphaFoldDB" id="A0A8H5FW13"/>
<feature type="transmembrane region" description="Helical" evidence="1">
    <location>
        <begin position="104"/>
        <end position="120"/>
    </location>
</feature>
<reference evidence="2 3" key="1">
    <citation type="journal article" date="2020" name="ISME J.">
        <title>Uncovering the hidden diversity of litter-decomposition mechanisms in mushroom-forming fungi.</title>
        <authorList>
            <person name="Floudas D."/>
            <person name="Bentzer J."/>
            <person name="Ahren D."/>
            <person name="Johansson T."/>
            <person name="Persson P."/>
            <person name="Tunlid A."/>
        </authorList>
    </citation>
    <scope>NUCLEOTIDE SEQUENCE [LARGE SCALE GENOMIC DNA]</scope>
    <source>
        <strain evidence="2 3">CBS 146.42</strain>
    </source>
</reference>
<keyword evidence="1" id="KW-0472">Membrane</keyword>
<comment type="caution">
    <text evidence="2">The sequence shown here is derived from an EMBL/GenBank/DDBJ whole genome shotgun (WGS) entry which is preliminary data.</text>
</comment>
<evidence type="ECO:0000313" key="3">
    <source>
        <dbReference type="Proteomes" id="UP000559027"/>
    </source>
</evidence>
<organism evidence="2 3">
    <name type="scientific">Leucocoprinus leucothites</name>
    <dbReference type="NCBI Taxonomy" id="201217"/>
    <lineage>
        <taxon>Eukaryota</taxon>
        <taxon>Fungi</taxon>
        <taxon>Dikarya</taxon>
        <taxon>Basidiomycota</taxon>
        <taxon>Agaricomycotina</taxon>
        <taxon>Agaricomycetes</taxon>
        <taxon>Agaricomycetidae</taxon>
        <taxon>Agaricales</taxon>
        <taxon>Agaricineae</taxon>
        <taxon>Agaricaceae</taxon>
        <taxon>Leucocoprinus</taxon>
    </lineage>
</organism>
<evidence type="ECO:0000313" key="2">
    <source>
        <dbReference type="EMBL" id="KAF5351236.1"/>
    </source>
</evidence>